<reference evidence="8" key="1">
    <citation type="submission" date="2021-03" db="EMBL/GenBank/DDBJ databases">
        <authorList>
            <person name="Bekaert M."/>
        </authorList>
    </citation>
    <scope>NUCLEOTIDE SEQUENCE</scope>
</reference>
<feature type="domain" description="TIR" evidence="7">
    <location>
        <begin position="204"/>
        <end position="348"/>
    </location>
</feature>
<name>A0A8S3PVE9_MYTED</name>
<keyword evidence="2" id="KW-0812">Transmembrane</keyword>
<dbReference type="Proteomes" id="UP000683360">
    <property type="component" value="Unassembled WGS sequence"/>
</dbReference>
<dbReference type="GO" id="GO:0007165">
    <property type="term" value="P:signal transduction"/>
    <property type="evidence" value="ECO:0007669"/>
    <property type="project" value="InterPro"/>
</dbReference>
<evidence type="ECO:0000256" key="3">
    <source>
        <dbReference type="ARBA" id="ARBA00022729"/>
    </source>
</evidence>
<proteinExistence type="predicted"/>
<evidence type="ECO:0000259" key="7">
    <source>
        <dbReference type="PROSITE" id="PS50104"/>
    </source>
</evidence>
<dbReference type="PROSITE" id="PS00022">
    <property type="entry name" value="EGF_1"/>
    <property type="match status" value="1"/>
</dbReference>
<keyword evidence="3 6" id="KW-0732">Signal</keyword>
<gene>
    <name evidence="8" type="ORF">MEDL_2468</name>
</gene>
<dbReference type="SMART" id="SM00255">
    <property type="entry name" value="TIR"/>
    <property type="match status" value="1"/>
</dbReference>
<dbReference type="EMBL" id="CAJPWZ010000151">
    <property type="protein sequence ID" value="CAG2186954.1"/>
    <property type="molecule type" value="Genomic_DNA"/>
</dbReference>
<evidence type="ECO:0000256" key="4">
    <source>
        <dbReference type="ARBA" id="ARBA00022989"/>
    </source>
</evidence>
<evidence type="ECO:0000256" key="2">
    <source>
        <dbReference type="ARBA" id="ARBA00022692"/>
    </source>
</evidence>
<keyword evidence="9" id="KW-1185">Reference proteome</keyword>
<dbReference type="Pfam" id="PF01582">
    <property type="entry name" value="TIR"/>
    <property type="match status" value="1"/>
</dbReference>
<evidence type="ECO:0000313" key="9">
    <source>
        <dbReference type="Proteomes" id="UP000683360"/>
    </source>
</evidence>
<keyword evidence="5" id="KW-0472">Membrane</keyword>
<dbReference type="GO" id="GO:0005886">
    <property type="term" value="C:plasma membrane"/>
    <property type="evidence" value="ECO:0007669"/>
    <property type="project" value="TreeGrafter"/>
</dbReference>
<sequence length="433" mass="49522">MLFTMIIGLLTLSASVAPDCIVQRPISERRCVHGFITCEHGYCDRITDPCTCDSDIWSGVKCEKLYCPPECNGLCECYDNNVVCLQAETSQVSGSTVPNNQVVTTQILDPPRNDVIQQEHVCSDNYTLRPLLERYCKGVFCKYGKCAVTERGNHRCQCDLGGAGDLCEKRCCKLCGDSGCKIINGTEYCDYENPPGKDLILDEREWDAFISYKSEGNDEQFVLKYLYPKLELELGFKLCLHFRDFIPGNAIANNILQSVTKSRRVILLLTPRFIESEWTRFEYQKAQYEMIHGRQTIIPIILEDISSFKKTMDINLQQILKSVTYLEWPGGDNPSKEKKFWTRLMLALPKRKEVEERLQTSSDPASRYSVQHDLPESIIYTKEEKNLNQNNKTIQPVVTLKKEEKILSDIIAGETHKTKNGKILLDSYYSIHL</sequence>
<comment type="subcellular location">
    <subcellularLocation>
        <location evidence="1">Membrane</location>
    </subcellularLocation>
</comment>
<dbReference type="GO" id="GO:0038023">
    <property type="term" value="F:signaling receptor activity"/>
    <property type="evidence" value="ECO:0007669"/>
    <property type="project" value="TreeGrafter"/>
</dbReference>
<feature type="chain" id="PRO_5035773682" description="TIR domain-containing protein" evidence="6">
    <location>
        <begin position="19"/>
        <end position="433"/>
    </location>
</feature>
<dbReference type="SUPFAM" id="SSF52200">
    <property type="entry name" value="Toll/Interleukin receptor TIR domain"/>
    <property type="match status" value="1"/>
</dbReference>
<dbReference type="InterPro" id="IPR000742">
    <property type="entry name" value="EGF"/>
</dbReference>
<feature type="signal peptide" evidence="6">
    <location>
        <begin position="1"/>
        <end position="18"/>
    </location>
</feature>
<dbReference type="PANTHER" id="PTHR24365">
    <property type="entry name" value="TOLL-LIKE RECEPTOR"/>
    <property type="match status" value="1"/>
</dbReference>
<dbReference type="PRINTS" id="PR01537">
    <property type="entry name" value="INTRLKN1R1F"/>
</dbReference>
<dbReference type="Gene3D" id="3.40.50.10140">
    <property type="entry name" value="Toll/interleukin-1 receptor homology (TIR) domain"/>
    <property type="match status" value="1"/>
</dbReference>
<organism evidence="8 9">
    <name type="scientific">Mytilus edulis</name>
    <name type="common">Blue mussel</name>
    <dbReference type="NCBI Taxonomy" id="6550"/>
    <lineage>
        <taxon>Eukaryota</taxon>
        <taxon>Metazoa</taxon>
        <taxon>Spiralia</taxon>
        <taxon>Lophotrochozoa</taxon>
        <taxon>Mollusca</taxon>
        <taxon>Bivalvia</taxon>
        <taxon>Autobranchia</taxon>
        <taxon>Pteriomorphia</taxon>
        <taxon>Mytilida</taxon>
        <taxon>Mytiloidea</taxon>
        <taxon>Mytilidae</taxon>
        <taxon>Mytilinae</taxon>
        <taxon>Mytilus</taxon>
    </lineage>
</organism>
<dbReference type="InterPro" id="IPR000157">
    <property type="entry name" value="TIR_dom"/>
</dbReference>
<accession>A0A8S3PVE9</accession>
<keyword evidence="4" id="KW-1133">Transmembrane helix</keyword>
<evidence type="ECO:0000256" key="5">
    <source>
        <dbReference type="ARBA" id="ARBA00023136"/>
    </source>
</evidence>
<dbReference type="InterPro" id="IPR035897">
    <property type="entry name" value="Toll_tir_struct_dom_sf"/>
</dbReference>
<comment type="caution">
    <text evidence="8">The sequence shown here is derived from an EMBL/GenBank/DDBJ whole genome shotgun (WGS) entry which is preliminary data.</text>
</comment>
<dbReference type="AlphaFoldDB" id="A0A8S3PVE9"/>
<dbReference type="PANTHER" id="PTHR24365:SF541">
    <property type="entry name" value="PROTEIN TOLL-RELATED"/>
    <property type="match status" value="1"/>
</dbReference>
<dbReference type="OrthoDB" id="1421090at2759"/>
<evidence type="ECO:0000313" key="8">
    <source>
        <dbReference type="EMBL" id="CAG2186954.1"/>
    </source>
</evidence>
<evidence type="ECO:0000256" key="1">
    <source>
        <dbReference type="ARBA" id="ARBA00004370"/>
    </source>
</evidence>
<evidence type="ECO:0000256" key="6">
    <source>
        <dbReference type="SAM" id="SignalP"/>
    </source>
</evidence>
<dbReference type="PROSITE" id="PS50104">
    <property type="entry name" value="TIR"/>
    <property type="match status" value="1"/>
</dbReference>
<protein>
    <recommendedName>
        <fullName evidence="7">TIR domain-containing protein</fullName>
    </recommendedName>
</protein>